<organism evidence="6 7">
    <name type="scientific">Bathycoccus prasinos</name>
    <dbReference type="NCBI Taxonomy" id="41875"/>
    <lineage>
        <taxon>Eukaryota</taxon>
        <taxon>Viridiplantae</taxon>
        <taxon>Chlorophyta</taxon>
        <taxon>Mamiellophyceae</taxon>
        <taxon>Mamiellales</taxon>
        <taxon>Bathycoccaceae</taxon>
        <taxon>Bathycoccus</taxon>
    </lineage>
</organism>
<feature type="region of interest" description="Disordered" evidence="4">
    <location>
        <begin position="1"/>
        <end position="107"/>
    </location>
</feature>
<feature type="compositionally biased region" description="Low complexity" evidence="4">
    <location>
        <begin position="484"/>
        <end position="496"/>
    </location>
</feature>
<dbReference type="GO" id="GO:0003723">
    <property type="term" value="F:RNA binding"/>
    <property type="evidence" value="ECO:0007669"/>
    <property type="project" value="UniProtKB-UniRule"/>
</dbReference>
<feature type="compositionally biased region" description="Polar residues" evidence="4">
    <location>
        <begin position="45"/>
        <end position="55"/>
    </location>
</feature>
<dbReference type="InterPro" id="IPR029063">
    <property type="entry name" value="SAM-dependent_MTases_sf"/>
</dbReference>
<keyword evidence="7" id="KW-1185">Reference proteome</keyword>
<dbReference type="GO" id="GO:0043527">
    <property type="term" value="C:tRNA methyltransferase complex"/>
    <property type="evidence" value="ECO:0007669"/>
    <property type="project" value="UniProtKB-ARBA"/>
</dbReference>
<dbReference type="PROSITE" id="PS51165">
    <property type="entry name" value="THUMP"/>
    <property type="match status" value="1"/>
</dbReference>
<accession>K8FDN2</accession>
<dbReference type="GO" id="GO:0008173">
    <property type="term" value="F:RNA methyltransferase activity"/>
    <property type="evidence" value="ECO:0007669"/>
    <property type="project" value="UniProtKB-ARBA"/>
</dbReference>
<keyword evidence="2" id="KW-0808">Transferase</keyword>
<feature type="region of interest" description="Disordered" evidence="4">
    <location>
        <begin position="473"/>
        <end position="531"/>
    </location>
</feature>
<dbReference type="GO" id="GO:0032259">
    <property type="term" value="P:methylation"/>
    <property type="evidence" value="ECO:0007669"/>
    <property type="project" value="UniProtKB-KW"/>
</dbReference>
<evidence type="ECO:0000256" key="2">
    <source>
        <dbReference type="ARBA" id="ARBA00022679"/>
    </source>
</evidence>
<feature type="compositionally biased region" description="Basic and acidic residues" evidence="4">
    <location>
        <begin position="32"/>
        <end position="44"/>
    </location>
</feature>
<evidence type="ECO:0000256" key="4">
    <source>
        <dbReference type="SAM" id="MobiDB-lite"/>
    </source>
</evidence>
<dbReference type="Pfam" id="PF01170">
    <property type="entry name" value="UPF0020"/>
    <property type="match status" value="1"/>
</dbReference>
<dbReference type="Pfam" id="PF22020">
    <property type="entry name" value="RlmL_1st"/>
    <property type="match status" value="1"/>
</dbReference>
<dbReference type="RefSeq" id="XP_007508132.1">
    <property type="nucleotide sequence ID" value="XM_007508070.1"/>
</dbReference>
<dbReference type="OrthoDB" id="416496at2759"/>
<dbReference type="AlphaFoldDB" id="K8FDN2"/>
<dbReference type="PANTHER" id="PTHR47313">
    <property type="entry name" value="RIBOSOMAL RNA LARGE SUBUNIT METHYLTRANSFERASE K/L"/>
    <property type="match status" value="1"/>
</dbReference>
<dbReference type="Gene3D" id="3.30.2130.30">
    <property type="match status" value="1"/>
</dbReference>
<gene>
    <name evidence="6" type="ordered locus">Bathy18g00090</name>
</gene>
<dbReference type="eggNOG" id="ENOG502QTIB">
    <property type="taxonomic scope" value="Eukaryota"/>
</dbReference>
<feature type="compositionally biased region" description="Polar residues" evidence="4">
    <location>
        <begin position="66"/>
        <end position="80"/>
    </location>
</feature>
<dbReference type="KEGG" id="bpg:Bathy18g00090"/>
<dbReference type="PANTHER" id="PTHR47313:SF1">
    <property type="entry name" value="RIBOSOMAL RNA LARGE SUBUNIT METHYLTRANSFERASE K_L"/>
    <property type="match status" value="1"/>
</dbReference>
<name>K8FDN2_9CHLO</name>
<feature type="compositionally biased region" description="Basic and acidic residues" evidence="4">
    <location>
        <begin position="473"/>
        <end position="483"/>
    </location>
</feature>
<feature type="compositionally biased region" description="Acidic residues" evidence="4">
    <location>
        <begin position="9"/>
        <end position="31"/>
    </location>
</feature>
<evidence type="ECO:0000256" key="1">
    <source>
        <dbReference type="ARBA" id="ARBA00022603"/>
    </source>
</evidence>
<dbReference type="CDD" id="cd11715">
    <property type="entry name" value="THUMP_AdoMetMT"/>
    <property type="match status" value="1"/>
</dbReference>
<dbReference type="EMBL" id="FO082261">
    <property type="protein sequence ID" value="CCO20623.1"/>
    <property type="molecule type" value="Genomic_DNA"/>
</dbReference>
<feature type="domain" description="THUMP" evidence="5">
    <location>
        <begin position="155"/>
        <end position="280"/>
    </location>
</feature>
<dbReference type="InterPro" id="IPR000241">
    <property type="entry name" value="RlmKL-like_Mtase"/>
</dbReference>
<keyword evidence="1" id="KW-0489">Methyltransferase</keyword>
<dbReference type="SUPFAM" id="SSF53335">
    <property type="entry name" value="S-adenosyl-L-methionine-dependent methyltransferases"/>
    <property type="match status" value="1"/>
</dbReference>
<dbReference type="Proteomes" id="UP000198341">
    <property type="component" value="Chromosome 18"/>
</dbReference>
<dbReference type="Gene3D" id="3.40.50.150">
    <property type="entry name" value="Vaccinia Virus protein VP39"/>
    <property type="match status" value="1"/>
</dbReference>
<dbReference type="GeneID" id="19010869"/>
<dbReference type="InterPro" id="IPR004114">
    <property type="entry name" value="THUMP_dom"/>
</dbReference>
<protein>
    <recommendedName>
        <fullName evidence="5">THUMP domain-containing protein</fullName>
    </recommendedName>
</protein>
<evidence type="ECO:0000313" key="6">
    <source>
        <dbReference type="EMBL" id="CCO20623.1"/>
    </source>
</evidence>
<reference evidence="6 7" key="1">
    <citation type="submission" date="2011-10" db="EMBL/GenBank/DDBJ databases">
        <authorList>
            <person name="Genoscope - CEA"/>
        </authorList>
    </citation>
    <scope>NUCLEOTIDE SEQUENCE [LARGE SCALE GENOMIC DNA]</scope>
    <source>
        <strain evidence="6 7">RCC 1105</strain>
    </source>
</reference>
<evidence type="ECO:0000256" key="3">
    <source>
        <dbReference type="PROSITE-ProRule" id="PRU00529"/>
    </source>
</evidence>
<dbReference type="STRING" id="41875.K8FDN2"/>
<evidence type="ECO:0000259" key="5">
    <source>
        <dbReference type="PROSITE" id="PS51165"/>
    </source>
</evidence>
<evidence type="ECO:0000313" key="7">
    <source>
        <dbReference type="Proteomes" id="UP000198341"/>
    </source>
</evidence>
<sequence>MDQFKQISDDSDSDGDDNYDDYDDLHDDDDADFRSFHENFKQRSEASSTSTTQRAPRQREGRERLFSSSETSRNPLNAQKSSNSSNRRRRGEDTYQDQEAAPERAPVSKGMSRFFVTCHPGLEEVVAKELSSKEIRAQHVEIGASGVSFVGTLETAYNANIWLRSGTRVLCELASGDLDPLESGFDSVYDFVKHCVPWQEVLINAELTFSIEARVWSNSQISSTKLACTRAKDAICDYISDACGGVRPRDPRDFRGNKVKADVPLFMTLYKDRATLYRDTSGDSLHRRGYRSNLSVHRAALNEAAAAGLLHIAGWPEALDEWRSQREEDDDISPPVFIDPMCGSGTMVVEAALMAMNVAPGLVRYKNGGYAFQNWPDFNEDVFLDCIDNAEKKRIAEEEFHQFSDQKNKVTCLGNDIHPGSVSLAQRSALAAGVPHVVKVYQSSVDEWVVPPSLLESKRRSICTNPPWGKRISLDSRMSDVNRNRSGSSNRDSSYGGENGYNNEDQDNDEERWGGGDGGGDDYNEILPGDVNSTEAGDAWRKLGIFLKREMPNQSAFVLSGDPSISREIYMRASRKHVLGIGGVDTRLLRYDILPPKPKKADF</sequence>
<proteinExistence type="predicted"/>
<keyword evidence="3" id="KW-0694">RNA-binding</keyword>
<dbReference type="InterPro" id="IPR054170">
    <property type="entry name" value="RlmL_1st"/>
</dbReference>